<reference evidence="5" key="1">
    <citation type="submission" date="2024-04" db="EMBL/GenBank/DDBJ databases">
        <authorList>
            <consortium name="Molecular Ecology Group"/>
        </authorList>
    </citation>
    <scope>NUCLEOTIDE SEQUENCE</scope>
</reference>
<gene>
    <name evidence="5" type="ORF">LPLAT_LOCUS9358</name>
</gene>
<organism evidence="5 6">
    <name type="scientific">Lasius platythorax</name>
    <dbReference type="NCBI Taxonomy" id="488582"/>
    <lineage>
        <taxon>Eukaryota</taxon>
        <taxon>Metazoa</taxon>
        <taxon>Ecdysozoa</taxon>
        <taxon>Arthropoda</taxon>
        <taxon>Hexapoda</taxon>
        <taxon>Insecta</taxon>
        <taxon>Pterygota</taxon>
        <taxon>Neoptera</taxon>
        <taxon>Endopterygota</taxon>
        <taxon>Hymenoptera</taxon>
        <taxon>Apocrita</taxon>
        <taxon>Aculeata</taxon>
        <taxon>Formicoidea</taxon>
        <taxon>Formicidae</taxon>
        <taxon>Formicinae</taxon>
        <taxon>Lasius</taxon>
        <taxon>Lasius</taxon>
    </lineage>
</organism>
<feature type="domain" description="RING-type" evidence="4">
    <location>
        <begin position="29"/>
        <end position="65"/>
    </location>
</feature>
<dbReference type="Proteomes" id="UP001497644">
    <property type="component" value="Chromosome 4"/>
</dbReference>
<proteinExistence type="predicted"/>
<dbReference type="EMBL" id="OZ034827">
    <property type="protein sequence ID" value="CAL1683675.1"/>
    <property type="molecule type" value="Genomic_DNA"/>
</dbReference>
<dbReference type="GO" id="GO:0008270">
    <property type="term" value="F:zinc ion binding"/>
    <property type="evidence" value="ECO:0007669"/>
    <property type="project" value="UniProtKB-KW"/>
</dbReference>
<evidence type="ECO:0000256" key="2">
    <source>
        <dbReference type="ARBA" id="ARBA00022833"/>
    </source>
</evidence>
<keyword evidence="6" id="KW-1185">Reference proteome</keyword>
<sequence>MIHEARTFGSVMDTLYPNLYDRFKTEGLCPICLMEMELTPRYSCINGHTVCHRCKPYYYGCPTCKAPLNVEILPLQTDAPPPTHYMPHPLPPRSYDVHSPSAPSMNDFLDQEKRAWESSISSENQQLESCSYSHLGCWVKIPEHLRVLHESRCQFRPHLEEEHMPTDLHHGHEDLVECTYTAAGCRVRTVPWRRSIHEKFCIYKDKFEAVNDISDGLASATIADNDYGGDPDELVQCKFERYGCMVRMPRRRKYMHEEKCNYKSHQGDGNDEFFVYPAQPELDPDEQVECRWSVNGCRVRPKRYRAQIHEDKCNYRMEECAYKYYGCSVMFTPARKYAHESTCEYAN</sequence>
<evidence type="ECO:0000313" key="6">
    <source>
        <dbReference type="Proteomes" id="UP001497644"/>
    </source>
</evidence>
<name>A0AAV2NT57_9HYME</name>
<evidence type="ECO:0000313" key="5">
    <source>
        <dbReference type="EMBL" id="CAL1683675.1"/>
    </source>
</evidence>
<dbReference type="InterPro" id="IPR001841">
    <property type="entry name" value="Znf_RING"/>
</dbReference>
<dbReference type="PANTHER" id="PTHR10315">
    <property type="entry name" value="E3 UBIQUITIN PROTEIN LIGASE SIAH"/>
    <property type="match status" value="1"/>
</dbReference>
<evidence type="ECO:0000256" key="1">
    <source>
        <dbReference type="ARBA" id="ARBA00022771"/>
    </source>
</evidence>
<dbReference type="SUPFAM" id="SSF49599">
    <property type="entry name" value="TRAF domain-like"/>
    <property type="match status" value="1"/>
</dbReference>
<evidence type="ECO:0000259" key="4">
    <source>
        <dbReference type="PROSITE" id="PS50089"/>
    </source>
</evidence>
<dbReference type="AlphaFoldDB" id="A0AAV2NT57"/>
<dbReference type="PANTHER" id="PTHR10315:SF117">
    <property type="entry name" value="RING-TYPE E3 UBIQUITIN TRANSFERASE"/>
    <property type="match status" value="1"/>
</dbReference>
<dbReference type="PROSITE" id="PS50089">
    <property type="entry name" value="ZF_RING_2"/>
    <property type="match status" value="1"/>
</dbReference>
<evidence type="ECO:0000256" key="3">
    <source>
        <dbReference type="PROSITE-ProRule" id="PRU00175"/>
    </source>
</evidence>
<protein>
    <recommendedName>
        <fullName evidence="4">RING-type domain-containing protein</fullName>
    </recommendedName>
</protein>
<dbReference type="GO" id="GO:0061630">
    <property type="term" value="F:ubiquitin protein ligase activity"/>
    <property type="evidence" value="ECO:0007669"/>
    <property type="project" value="TreeGrafter"/>
</dbReference>
<dbReference type="GO" id="GO:0005737">
    <property type="term" value="C:cytoplasm"/>
    <property type="evidence" value="ECO:0007669"/>
    <property type="project" value="TreeGrafter"/>
</dbReference>
<accession>A0AAV2NT57</accession>
<keyword evidence="1 3" id="KW-0479">Metal-binding</keyword>
<dbReference type="InterPro" id="IPR013083">
    <property type="entry name" value="Znf_RING/FYVE/PHD"/>
</dbReference>
<keyword evidence="1 3" id="KW-0863">Zinc-finger</keyword>
<dbReference type="Gene3D" id="3.30.40.10">
    <property type="entry name" value="Zinc/RING finger domain, C3HC4 (zinc finger)"/>
    <property type="match status" value="1"/>
</dbReference>
<keyword evidence="2" id="KW-0862">Zinc</keyword>
<dbReference type="InterPro" id="IPR052088">
    <property type="entry name" value="E3_ubiquitin-ligase_SINA"/>
</dbReference>